<comment type="caution">
    <text evidence="1">The sequence shown here is derived from an EMBL/GenBank/DDBJ whole genome shotgun (WGS) entry which is preliminary data.</text>
</comment>
<evidence type="ECO:0000313" key="1">
    <source>
        <dbReference type="EMBL" id="MEK0186160.1"/>
    </source>
</evidence>
<dbReference type="SUPFAM" id="SSF158682">
    <property type="entry name" value="TerB-like"/>
    <property type="match status" value="1"/>
</dbReference>
<sequence>MAKLYSIGAKPVGQLDQIFNSEDTSEVSLSSEESLAAVAFVAALANSPDTDADILESVLWESEIFAEYSEDDMSAMLKKLSGISTQDGVGALFNTAWESIPDELVLDAFAVSVAMFVVDGEVSDKYQLFLQEFQQALGLEDEEAQEIIEEVIVAYSESDEEVSDFDAGLYESPEGNFTVPIPVDPQQGGKIDEQEGSVTFSDDFGVLLKIDYFPIGGEVAEFIESVGEAAYLSSFLNNFIDGAILGTFPHSKLLHAESLENEEAYFAVVDIPGGATISVQKNLGSRTRMNAYRGFLSFIAEGVCYTISSQIVYQEADEERSLESEVEVIMDKILDFIETIEFAEPV</sequence>
<evidence type="ECO:0000313" key="2">
    <source>
        <dbReference type="Proteomes" id="UP001384579"/>
    </source>
</evidence>
<reference evidence="1 2" key="1">
    <citation type="journal article" date="2020" name="Harmful Algae">
        <title>Molecular and morphological characterization of a novel dihydroanatoxin-a producing Microcoleus species (cyanobacteria) from the Russian River, California, USA.</title>
        <authorList>
            <person name="Conklin K.Y."/>
            <person name="Stancheva R."/>
            <person name="Otten T.G."/>
            <person name="Fadness R."/>
            <person name="Boyer G.L."/>
            <person name="Read B."/>
            <person name="Zhang X."/>
            <person name="Sheath R.G."/>
        </authorList>
    </citation>
    <scope>NUCLEOTIDE SEQUENCE [LARGE SCALE GENOMIC DNA]</scope>
    <source>
        <strain evidence="1 2">PTRS2</strain>
    </source>
</reference>
<proteinExistence type="predicted"/>
<organism evidence="1 2">
    <name type="scientific">Microcoleus anatoxicus PTRS2</name>
    <dbReference type="NCBI Taxonomy" id="2705321"/>
    <lineage>
        <taxon>Bacteria</taxon>
        <taxon>Bacillati</taxon>
        <taxon>Cyanobacteriota</taxon>
        <taxon>Cyanophyceae</taxon>
        <taxon>Oscillatoriophycideae</taxon>
        <taxon>Oscillatoriales</taxon>
        <taxon>Microcoleaceae</taxon>
        <taxon>Microcoleus</taxon>
        <taxon>Microcoleus anatoxicus</taxon>
    </lineage>
</organism>
<keyword evidence="2" id="KW-1185">Reference proteome</keyword>
<dbReference type="EMBL" id="JBBLXS010000185">
    <property type="protein sequence ID" value="MEK0186160.1"/>
    <property type="molecule type" value="Genomic_DNA"/>
</dbReference>
<dbReference type="InterPro" id="IPR029024">
    <property type="entry name" value="TerB-like"/>
</dbReference>
<dbReference type="RefSeq" id="WP_340541563.1">
    <property type="nucleotide sequence ID" value="NZ_JBBLXS010000185.1"/>
</dbReference>
<name>A0ABU8YP11_9CYAN</name>
<dbReference type="Proteomes" id="UP001384579">
    <property type="component" value="Unassembled WGS sequence"/>
</dbReference>
<gene>
    <name evidence="1" type="ORF">WMG39_15070</name>
</gene>
<protein>
    <submittedName>
        <fullName evidence="1">Tellurite resistance TerB family protein</fullName>
    </submittedName>
</protein>
<accession>A0ABU8YP11</accession>
<dbReference type="CDD" id="cd07176">
    <property type="entry name" value="terB"/>
    <property type="match status" value="1"/>
</dbReference>